<evidence type="ECO:0000259" key="1">
    <source>
        <dbReference type="SMART" id="SM00953"/>
    </source>
</evidence>
<comment type="caution">
    <text evidence="2">The sequence shown here is derived from an EMBL/GenBank/DDBJ whole genome shotgun (WGS) entry which is preliminary data.</text>
</comment>
<gene>
    <name evidence="2" type="ORF">H1S06_05575</name>
</gene>
<proteinExistence type="predicted"/>
<reference evidence="2 3" key="1">
    <citation type="submission" date="2020-07" db="EMBL/GenBank/DDBJ databases">
        <title>Bacterium isolated from marien macroalgae.</title>
        <authorList>
            <person name="Zhu K."/>
            <person name="Lu D."/>
            <person name="Du Z."/>
        </authorList>
    </citation>
    <scope>NUCLEOTIDE SEQUENCE [LARGE SCALE GENOMIC DNA]</scope>
    <source>
        <strain evidence="2 3">3-1745</strain>
    </source>
</reference>
<sequence>MIWEACQGPDQIKPIKGRLYRLVESQEQVATLGYVDTLEEQALLEDMLEDVKPVQPEAPDELHYLLKTPFRYPPLQWGSRFGSPHEPSLFYGGLDIGVTLAESAYYRFVFWYSIQGVPVKKRILTEHTLFSVDYVTSLGVQLQSEPFRQHRDRLIHPRQYADTQAAGIAMRQSGVEAFEYESARIHDCGDCVALFTPAAFVQTAPTDTHQWFCEVSATEVSFRRLRSKEVSVYALQDFLVDDTLPLPA</sequence>
<dbReference type="SMART" id="SM00953">
    <property type="entry name" value="RES"/>
    <property type="match status" value="1"/>
</dbReference>
<accession>A0A7W1WX96</accession>
<dbReference type="Pfam" id="PF08808">
    <property type="entry name" value="RES"/>
    <property type="match status" value="1"/>
</dbReference>
<dbReference type="AlphaFoldDB" id="A0A7W1WX96"/>
<protein>
    <submittedName>
        <fullName evidence="2">RES family NAD+ phosphorylase</fullName>
    </submittedName>
</protein>
<keyword evidence="3" id="KW-1185">Reference proteome</keyword>
<evidence type="ECO:0000313" key="2">
    <source>
        <dbReference type="EMBL" id="MBA4501832.1"/>
    </source>
</evidence>
<dbReference type="InterPro" id="IPR014914">
    <property type="entry name" value="RES_dom"/>
</dbReference>
<feature type="domain" description="RES" evidence="1">
    <location>
        <begin position="69"/>
        <end position="206"/>
    </location>
</feature>
<dbReference type="Proteomes" id="UP000538931">
    <property type="component" value="Unassembled WGS sequence"/>
</dbReference>
<organism evidence="2 3">
    <name type="scientific">Marinobacterium marinum</name>
    <dbReference type="NCBI Taxonomy" id="2756129"/>
    <lineage>
        <taxon>Bacteria</taxon>
        <taxon>Pseudomonadati</taxon>
        <taxon>Pseudomonadota</taxon>
        <taxon>Gammaproteobacteria</taxon>
        <taxon>Oceanospirillales</taxon>
        <taxon>Oceanospirillaceae</taxon>
        <taxon>Marinobacterium</taxon>
    </lineage>
</organism>
<name>A0A7W1WX96_9GAMM</name>
<evidence type="ECO:0000313" key="3">
    <source>
        <dbReference type="Proteomes" id="UP000538931"/>
    </source>
</evidence>
<dbReference type="EMBL" id="JACEMT010000041">
    <property type="protein sequence ID" value="MBA4501832.1"/>
    <property type="molecule type" value="Genomic_DNA"/>
</dbReference>